<feature type="transmembrane region" description="Helical" evidence="1">
    <location>
        <begin position="65"/>
        <end position="83"/>
    </location>
</feature>
<feature type="transmembrane region" description="Helical" evidence="1">
    <location>
        <begin position="149"/>
        <end position="173"/>
    </location>
</feature>
<dbReference type="Proteomes" id="UP000321204">
    <property type="component" value="Chromosome"/>
</dbReference>
<gene>
    <name evidence="2" type="ORF">FSB75_17295</name>
</gene>
<keyword evidence="1" id="KW-0812">Transmembrane</keyword>
<evidence type="ECO:0000313" key="3">
    <source>
        <dbReference type="Proteomes" id="UP000321204"/>
    </source>
</evidence>
<protein>
    <submittedName>
        <fullName evidence="2">Uncharacterized protein</fullName>
    </submittedName>
</protein>
<dbReference type="EMBL" id="CP042433">
    <property type="protein sequence ID" value="QEC57584.1"/>
    <property type="molecule type" value="Genomic_DNA"/>
</dbReference>
<dbReference type="RefSeq" id="WP_146790059.1">
    <property type="nucleotide sequence ID" value="NZ_BAABIO010000003.1"/>
</dbReference>
<reference evidence="2 3" key="1">
    <citation type="journal article" date="2015" name="Int. J. Syst. Evol. Microbiol.">
        <title>Flavisolibacter ginsenosidimutans sp. nov., with ginsenoside-converting activity isolated from soil used for cultivating ginseng.</title>
        <authorList>
            <person name="Zhao Y."/>
            <person name="Liu Q."/>
            <person name="Kang M.S."/>
            <person name="Jin F."/>
            <person name="Yu H."/>
            <person name="Im W.T."/>
        </authorList>
    </citation>
    <scope>NUCLEOTIDE SEQUENCE [LARGE SCALE GENOMIC DNA]</scope>
    <source>
        <strain evidence="2 3">Gsoil 636</strain>
    </source>
</reference>
<accession>A0A5B8ULN0</accession>
<keyword evidence="1" id="KW-1133">Transmembrane helix</keyword>
<dbReference type="AlphaFoldDB" id="A0A5B8ULN0"/>
<proteinExistence type="predicted"/>
<keyword evidence="3" id="KW-1185">Reference proteome</keyword>
<dbReference type="KEGG" id="fgg:FSB75_17295"/>
<name>A0A5B8ULN0_9BACT</name>
<feature type="transmembrane region" description="Helical" evidence="1">
    <location>
        <begin position="32"/>
        <end position="53"/>
    </location>
</feature>
<feature type="transmembrane region" description="Helical" evidence="1">
    <location>
        <begin position="95"/>
        <end position="112"/>
    </location>
</feature>
<feature type="transmembrane region" description="Helical" evidence="1">
    <location>
        <begin position="118"/>
        <end position="137"/>
    </location>
</feature>
<evidence type="ECO:0000313" key="2">
    <source>
        <dbReference type="EMBL" id="QEC57584.1"/>
    </source>
</evidence>
<organism evidence="2 3">
    <name type="scientific">Flavisolibacter ginsenosidimutans</name>
    <dbReference type="NCBI Taxonomy" id="661481"/>
    <lineage>
        <taxon>Bacteria</taxon>
        <taxon>Pseudomonadati</taxon>
        <taxon>Bacteroidota</taxon>
        <taxon>Chitinophagia</taxon>
        <taxon>Chitinophagales</taxon>
        <taxon>Chitinophagaceae</taxon>
        <taxon>Flavisolibacter</taxon>
    </lineage>
</organism>
<keyword evidence="1" id="KW-0472">Membrane</keyword>
<evidence type="ECO:0000256" key="1">
    <source>
        <dbReference type="SAM" id="Phobius"/>
    </source>
</evidence>
<sequence>MNPNTIFGLSSVLCFSLPILVIVLFRLYRHTSLITLMLYYGLTIVHCLTAESIPPVPTFTNPWDVMYSFVEIPLVLSSLLFFCHVRQRRQFMQKVLIGFVVYEIAVSLYFKFSPQSSVYIMTPGLVIVVGYTSFLFLRQAKFTVLHGKNIGRVLMLGAILFSYGSYALVFYTYFIEKQPDIYTVYSVYFVSSTIASLLMSVGLFMMRYRIKELQELKVVRKELQMVFGS</sequence>
<dbReference type="OrthoDB" id="668277at2"/>
<feature type="transmembrane region" description="Helical" evidence="1">
    <location>
        <begin position="6"/>
        <end position="25"/>
    </location>
</feature>
<feature type="transmembrane region" description="Helical" evidence="1">
    <location>
        <begin position="185"/>
        <end position="206"/>
    </location>
</feature>